<dbReference type="EMBL" id="LR746496">
    <property type="protein sequence ID" value="CAA7603453.1"/>
    <property type="molecule type" value="Genomic_DNA"/>
</dbReference>
<protein>
    <submittedName>
        <fullName evidence="8">Transposase IS605, OrfB, C-terminal</fullName>
    </submittedName>
    <submittedName>
        <fullName evidence="9">Transposase, IS605 OrfB</fullName>
    </submittedName>
</protein>
<proteinExistence type="inferred from homology"/>
<evidence type="ECO:0000313" key="9">
    <source>
        <dbReference type="EMBL" id="CEJ07677.1"/>
    </source>
</evidence>
<dbReference type="AlphaFoldDB" id="A0A8S0VYX8"/>
<dbReference type="Proteomes" id="UP000836597">
    <property type="component" value="Chromosome"/>
</dbReference>
<sequence>MAETTKQVITIKLKLYAPTKAKQDMYQTLANRTTDFANRYLGVEKPMRPKTSADAKPYSEPLPSVVLCQAIRDIEAKKKAKEFKRLWPGFNNQNFRVEKETMQDGGAAWKVSFPTLEKRVGVPIQVEKYQVKYLELLLAGGAKQGTAQLVKCGKQWYTHLSITVWLDKDEREKKPAKYMGIDLGLIELAVASILGCTLFFSGAELAYIRRHYAKLRRKLQKKGAHRALKKLGNKEYRWITAMNHRISHRIVEFAKVHGVTVIRMEDLRGTRWTKSQRKERRRDAGRSLHSWAFFQLREFVGYKAKLAGIAMELVNPELTSLTCSRCGEVRTSRPAGRWYTCPRCGKIKHIDTNAADNIAQAISGLSEEKQVRLTQKKRKKQAA</sequence>
<evidence type="ECO:0000259" key="7">
    <source>
        <dbReference type="Pfam" id="PF07282"/>
    </source>
</evidence>
<gene>
    <name evidence="9" type="ORF">DEACI_2143</name>
    <name evidence="8" type="ORF">DEACI_4276</name>
</gene>
<dbReference type="NCBIfam" id="TIGR01766">
    <property type="entry name" value="IS200/IS605 family accessory protein TnpB-like domain"/>
    <property type="match status" value="1"/>
</dbReference>
<dbReference type="InterPro" id="IPR010095">
    <property type="entry name" value="Cas12f1-like_TNB"/>
</dbReference>
<keyword evidence="5" id="KW-1133">Transmembrane helix</keyword>
<feature type="domain" description="Probable transposase IS891/IS1136/IS1341" evidence="6">
    <location>
        <begin position="162"/>
        <end position="267"/>
    </location>
</feature>
<evidence type="ECO:0000313" key="10">
    <source>
        <dbReference type="Proteomes" id="UP001071230"/>
    </source>
</evidence>
<reference evidence="8" key="2">
    <citation type="submission" date="2020-01" db="EMBL/GenBank/DDBJ databases">
        <authorList>
            <person name="Hornung B."/>
        </authorList>
    </citation>
    <scope>NUCLEOTIDE SEQUENCE</scope>
    <source>
        <strain evidence="8">PacBioINE</strain>
    </source>
</reference>
<dbReference type="NCBIfam" id="NF040570">
    <property type="entry name" value="guided_TnpB"/>
    <property type="match status" value="1"/>
</dbReference>
<organism evidence="8">
    <name type="scientific">Acididesulfobacillus acetoxydans</name>
    <dbReference type="NCBI Taxonomy" id="1561005"/>
    <lineage>
        <taxon>Bacteria</taxon>
        <taxon>Bacillati</taxon>
        <taxon>Bacillota</taxon>
        <taxon>Clostridia</taxon>
        <taxon>Eubacteriales</taxon>
        <taxon>Peptococcaceae</taxon>
        <taxon>Acididesulfobacillus</taxon>
    </lineage>
</organism>
<evidence type="ECO:0000259" key="6">
    <source>
        <dbReference type="Pfam" id="PF01385"/>
    </source>
</evidence>
<dbReference type="GO" id="GO:0032196">
    <property type="term" value="P:transposition"/>
    <property type="evidence" value="ECO:0007669"/>
    <property type="project" value="UniProtKB-KW"/>
</dbReference>
<evidence type="ECO:0000256" key="3">
    <source>
        <dbReference type="ARBA" id="ARBA00023125"/>
    </source>
</evidence>
<keyword evidence="3" id="KW-0238">DNA-binding</keyword>
<dbReference type="KEGG" id="aacx:DEACI_4276"/>
<dbReference type="EMBL" id="CDGJ01000062">
    <property type="protein sequence ID" value="CEJ07677.1"/>
    <property type="molecule type" value="Genomic_DNA"/>
</dbReference>
<dbReference type="GO" id="GO:0006310">
    <property type="term" value="P:DNA recombination"/>
    <property type="evidence" value="ECO:0007669"/>
    <property type="project" value="UniProtKB-KW"/>
</dbReference>
<comment type="similarity">
    <text evidence="1">In the C-terminal section; belongs to the transposase 35 family.</text>
</comment>
<evidence type="ECO:0000256" key="4">
    <source>
        <dbReference type="ARBA" id="ARBA00023172"/>
    </source>
</evidence>
<feature type="domain" description="Cas12f1-like TNB" evidence="7">
    <location>
        <begin position="293"/>
        <end position="358"/>
    </location>
</feature>
<keyword evidence="5" id="KW-0472">Membrane</keyword>
<evidence type="ECO:0000256" key="2">
    <source>
        <dbReference type="ARBA" id="ARBA00022578"/>
    </source>
</evidence>
<evidence type="ECO:0000256" key="1">
    <source>
        <dbReference type="ARBA" id="ARBA00008761"/>
    </source>
</evidence>
<keyword evidence="4" id="KW-0233">DNA recombination</keyword>
<keyword evidence="10" id="KW-1185">Reference proteome</keyword>
<dbReference type="InterPro" id="IPR001959">
    <property type="entry name" value="Transposase"/>
</dbReference>
<evidence type="ECO:0000256" key="5">
    <source>
        <dbReference type="SAM" id="Phobius"/>
    </source>
</evidence>
<dbReference type="Pfam" id="PF07282">
    <property type="entry name" value="Cas12f1-like_TNB"/>
    <property type="match status" value="1"/>
</dbReference>
<feature type="transmembrane region" description="Helical" evidence="5">
    <location>
        <begin position="183"/>
        <end position="208"/>
    </location>
</feature>
<dbReference type="Pfam" id="PF01385">
    <property type="entry name" value="OrfB_IS605"/>
    <property type="match status" value="1"/>
</dbReference>
<dbReference type="Proteomes" id="UP001071230">
    <property type="component" value="Unassembled WGS sequence"/>
</dbReference>
<dbReference type="GO" id="GO:0003677">
    <property type="term" value="F:DNA binding"/>
    <property type="evidence" value="ECO:0007669"/>
    <property type="project" value="UniProtKB-KW"/>
</dbReference>
<evidence type="ECO:0000313" key="8">
    <source>
        <dbReference type="EMBL" id="CAA7603453.1"/>
    </source>
</evidence>
<dbReference type="RefSeq" id="WP_240986648.1">
    <property type="nucleotide sequence ID" value="NZ_CDGJ01000062.1"/>
</dbReference>
<keyword evidence="2" id="KW-0815">Transposition</keyword>
<reference evidence="9" key="1">
    <citation type="submission" date="2014-11" db="EMBL/GenBank/DDBJ databases">
        <authorList>
            <person name="Hornung B.V."/>
        </authorList>
    </citation>
    <scope>NUCLEOTIDE SEQUENCE</scope>
    <source>
        <strain evidence="9">INE</strain>
    </source>
</reference>
<keyword evidence="5" id="KW-0812">Transmembrane</keyword>
<accession>A0A8S0VYX8</accession>
<name>A0A8S0VYX8_9FIRM</name>